<evidence type="ECO:0000313" key="2">
    <source>
        <dbReference type="EMBL" id="GAA1985141.1"/>
    </source>
</evidence>
<reference evidence="2 3" key="1">
    <citation type="journal article" date="2019" name="Int. J. Syst. Evol. Microbiol.">
        <title>The Global Catalogue of Microorganisms (GCM) 10K type strain sequencing project: providing services to taxonomists for standard genome sequencing and annotation.</title>
        <authorList>
            <consortium name="The Broad Institute Genomics Platform"/>
            <consortium name="The Broad Institute Genome Sequencing Center for Infectious Disease"/>
            <person name="Wu L."/>
            <person name="Ma J."/>
        </authorList>
    </citation>
    <scope>NUCLEOTIDE SEQUENCE [LARGE SCALE GENOMIC DNA]</scope>
    <source>
        <strain evidence="2 3">JCM 16013</strain>
    </source>
</reference>
<evidence type="ECO:0000313" key="3">
    <source>
        <dbReference type="Proteomes" id="UP001499854"/>
    </source>
</evidence>
<sequence>MLGLSSTAEAVYTAMLADSSADLEALITATEQDERAVRAGLDELAELAFVRPSRDLPGAFRAIKPEVALDLMMRRQEAELARKTQELAAKKAAAAAAVAEYGRASSGSPDSGTERLIGLDAIGAKLEILAKEAQSECLSVMPGGAQSAASLEDSRPLDLAALERGLDVQTLYQDSVRNDAPTYDYARWLTDLGGQVRTAPLLPPRMIIVDRQTVLVPIDPANTKAGALCTSEQAIVASLLAVYEQAWASAVPLAADRARDVDSGLSASEREILLLLAQGMTDEAAAKRLGLGLRTVSRQMAGLMERLDASSRFEAGLKAAQRGWL</sequence>
<organism evidence="2 3">
    <name type="scientific">Catenulispora subtropica</name>
    <dbReference type="NCBI Taxonomy" id="450798"/>
    <lineage>
        <taxon>Bacteria</taxon>
        <taxon>Bacillati</taxon>
        <taxon>Actinomycetota</taxon>
        <taxon>Actinomycetes</taxon>
        <taxon>Catenulisporales</taxon>
        <taxon>Catenulisporaceae</taxon>
        <taxon>Catenulispora</taxon>
    </lineage>
</organism>
<protein>
    <recommendedName>
        <fullName evidence="1">HTH luxR-type domain-containing protein</fullName>
    </recommendedName>
</protein>
<evidence type="ECO:0000259" key="1">
    <source>
        <dbReference type="PROSITE" id="PS50043"/>
    </source>
</evidence>
<dbReference type="InterPro" id="IPR016032">
    <property type="entry name" value="Sig_transdc_resp-reg_C-effctor"/>
</dbReference>
<dbReference type="Gene3D" id="1.10.10.10">
    <property type="entry name" value="Winged helix-like DNA-binding domain superfamily/Winged helix DNA-binding domain"/>
    <property type="match status" value="2"/>
</dbReference>
<dbReference type="SMART" id="SM00421">
    <property type="entry name" value="HTH_LUXR"/>
    <property type="match status" value="1"/>
</dbReference>
<proteinExistence type="predicted"/>
<dbReference type="EMBL" id="BAAAQM010000035">
    <property type="protein sequence ID" value="GAA1985141.1"/>
    <property type="molecule type" value="Genomic_DNA"/>
</dbReference>
<comment type="caution">
    <text evidence="2">The sequence shown here is derived from an EMBL/GenBank/DDBJ whole genome shotgun (WGS) entry which is preliminary data.</text>
</comment>
<dbReference type="PRINTS" id="PR00038">
    <property type="entry name" value="HTHLUXR"/>
</dbReference>
<keyword evidence="3" id="KW-1185">Reference proteome</keyword>
<dbReference type="PANTHER" id="PTHR34293:SF1">
    <property type="entry name" value="HTH-TYPE TRANSCRIPTIONAL REGULATOR TRMBL2"/>
    <property type="match status" value="1"/>
</dbReference>
<dbReference type="Proteomes" id="UP001499854">
    <property type="component" value="Unassembled WGS sequence"/>
</dbReference>
<dbReference type="SUPFAM" id="SSF46894">
    <property type="entry name" value="C-terminal effector domain of the bipartite response regulators"/>
    <property type="match status" value="1"/>
</dbReference>
<dbReference type="PROSITE" id="PS50043">
    <property type="entry name" value="HTH_LUXR_2"/>
    <property type="match status" value="1"/>
</dbReference>
<dbReference type="Pfam" id="PF00196">
    <property type="entry name" value="GerE"/>
    <property type="match status" value="1"/>
</dbReference>
<dbReference type="InterPro" id="IPR000792">
    <property type="entry name" value="Tscrpt_reg_LuxR_C"/>
</dbReference>
<dbReference type="CDD" id="cd06170">
    <property type="entry name" value="LuxR_C_like"/>
    <property type="match status" value="1"/>
</dbReference>
<name>A0ABN2SFH0_9ACTN</name>
<dbReference type="InterPro" id="IPR051797">
    <property type="entry name" value="TrmB-like"/>
</dbReference>
<feature type="domain" description="HTH luxR-type" evidence="1">
    <location>
        <begin position="258"/>
        <end position="323"/>
    </location>
</feature>
<dbReference type="PANTHER" id="PTHR34293">
    <property type="entry name" value="HTH-TYPE TRANSCRIPTIONAL REGULATOR TRMBL2"/>
    <property type="match status" value="1"/>
</dbReference>
<accession>A0ABN2SFH0</accession>
<gene>
    <name evidence="2" type="ORF">GCM10009838_54120</name>
</gene>
<dbReference type="InterPro" id="IPR036388">
    <property type="entry name" value="WH-like_DNA-bd_sf"/>
</dbReference>